<sequence length="100" mass="10297">MTVEVNDLLHAESPARTEPGGDFGAHGNQSVGGDLDVAPLEDPPLHAIAQDLLNQALVVVAQSNDVVTVGAFQGPNLGIDDEEFVLEAGVETNVVSDGLP</sequence>
<dbReference type="AlphaFoldDB" id="A0A5J4K4G1"/>
<feature type="region of interest" description="Disordered" evidence="1">
    <location>
        <begin position="1"/>
        <end position="38"/>
    </location>
</feature>
<evidence type="ECO:0000313" key="2">
    <source>
        <dbReference type="EMBL" id="GER83514.1"/>
    </source>
</evidence>
<protein>
    <submittedName>
        <fullName evidence="2">Uncharacterized protein</fullName>
    </submittedName>
</protein>
<accession>A0A5J4K4G1</accession>
<proteinExistence type="predicted"/>
<evidence type="ECO:0000313" key="3">
    <source>
        <dbReference type="Proteomes" id="UP000334820"/>
    </source>
</evidence>
<name>A0A5J4K4G1_9CHLR</name>
<gene>
    <name evidence="2" type="ORF">KTAU_21510</name>
</gene>
<evidence type="ECO:0000256" key="1">
    <source>
        <dbReference type="SAM" id="MobiDB-lite"/>
    </source>
</evidence>
<reference evidence="2 3" key="1">
    <citation type="journal article" date="2019" name="Int. J. Syst. Evol. Microbiol.">
        <title>Thermogemmatispora aurantia sp. nov. and Thermogemmatispora argillosa sp. nov., within the class Ktedonobacteria, and emended description of the genus Thermogemmatispora.</title>
        <authorList>
            <person name="Zheng Y."/>
            <person name="Wang C.M."/>
            <person name="Sakai Y."/>
            <person name="Abe K."/>
            <person name="Yokota A."/>
            <person name="Yabe S."/>
        </authorList>
    </citation>
    <scope>NUCLEOTIDE SEQUENCE [LARGE SCALE GENOMIC DNA]</scope>
    <source>
        <strain evidence="2 3">A1-2</strain>
    </source>
</reference>
<comment type="caution">
    <text evidence="2">The sequence shown here is derived from an EMBL/GenBank/DDBJ whole genome shotgun (WGS) entry which is preliminary data.</text>
</comment>
<organism evidence="2 3">
    <name type="scientific">Thermogemmatispora aurantia</name>
    <dbReference type="NCBI Taxonomy" id="2045279"/>
    <lineage>
        <taxon>Bacteria</taxon>
        <taxon>Bacillati</taxon>
        <taxon>Chloroflexota</taxon>
        <taxon>Ktedonobacteria</taxon>
        <taxon>Thermogemmatisporales</taxon>
        <taxon>Thermogemmatisporaceae</taxon>
        <taxon>Thermogemmatispora</taxon>
    </lineage>
</organism>
<keyword evidence="3" id="KW-1185">Reference proteome</keyword>
<dbReference type="Proteomes" id="UP000334820">
    <property type="component" value="Unassembled WGS sequence"/>
</dbReference>
<dbReference type="EMBL" id="BKZV01000003">
    <property type="protein sequence ID" value="GER83514.1"/>
    <property type="molecule type" value="Genomic_DNA"/>
</dbReference>